<protein>
    <submittedName>
        <fullName evidence="1">Uncharacterized protein</fullName>
    </submittedName>
</protein>
<sequence>MVVVVLVRRKTLCWCSKRDAWPTYVSFAEELVLNVLVYISIYVYCGLCLRPQERSWRSAQRTYALPINVSESTV</sequence>
<gene>
    <name evidence="1" type="ORF">HYPSUDRAFT_49812</name>
</gene>
<evidence type="ECO:0000313" key="2">
    <source>
        <dbReference type="Proteomes" id="UP000054270"/>
    </source>
</evidence>
<proteinExistence type="predicted"/>
<reference evidence="2" key="1">
    <citation type="submission" date="2014-04" db="EMBL/GenBank/DDBJ databases">
        <title>Evolutionary Origins and Diversification of the Mycorrhizal Mutualists.</title>
        <authorList>
            <consortium name="DOE Joint Genome Institute"/>
            <consortium name="Mycorrhizal Genomics Consortium"/>
            <person name="Kohler A."/>
            <person name="Kuo A."/>
            <person name="Nagy L.G."/>
            <person name="Floudas D."/>
            <person name="Copeland A."/>
            <person name="Barry K.W."/>
            <person name="Cichocki N."/>
            <person name="Veneault-Fourrey C."/>
            <person name="LaButti K."/>
            <person name="Lindquist E.A."/>
            <person name="Lipzen A."/>
            <person name="Lundell T."/>
            <person name="Morin E."/>
            <person name="Murat C."/>
            <person name="Riley R."/>
            <person name="Ohm R."/>
            <person name="Sun H."/>
            <person name="Tunlid A."/>
            <person name="Henrissat B."/>
            <person name="Grigoriev I.V."/>
            <person name="Hibbett D.S."/>
            <person name="Martin F."/>
        </authorList>
    </citation>
    <scope>NUCLEOTIDE SEQUENCE [LARGE SCALE GENOMIC DNA]</scope>
    <source>
        <strain evidence="2">FD-334 SS-4</strain>
    </source>
</reference>
<accession>A0A0D2N2K5</accession>
<dbReference type="Proteomes" id="UP000054270">
    <property type="component" value="Unassembled WGS sequence"/>
</dbReference>
<keyword evidence="2" id="KW-1185">Reference proteome</keyword>
<evidence type="ECO:0000313" key="1">
    <source>
        <dbReference type="EMBL" id="KJA13484.1"/>
    </source>
</evidence>
<name>A0A0D2N2K5_HYPSF</name>
<dbReference type="AlphaFoldDB" id="A0A0D2N2K5"/>
<dbReference type="EMBL" id="KN817737">
    <property type="protein sequence ID" value="KJA13484.1"/>
    <property type="molecule type" value="Genomic_DNA"/>
</dbReference>
<organism evidence="1 2">
    <name type="scientific">Hypholoma sublateritium (strain FD-334 SS-4)</name>
    <dbReference type="NCBI Taxonomy" id="945553"/>
    <lineage>
        <taxon>Eukaryota</taxon>
        <taxon>Fungi</taxon>
        <taxon>Dikarya</taxon>
        <taxon>Basidiomycota</taxon>
        <taxon>Agaricomycotina</taxon>
        <taxon>Agaricomycetes</taxon>
        <taxon>Agaricomycetidae</taxon>
        <taxon>Agaricales</taxon>
        <taxon>Agaricineae</taxon>
        <taxon>Strophariaceae</taxon>
        <taxon>Hypholoma</taxon>
    </lineage>
</organism>